<reference evidence="3" key="1">
    <citation type="journal article" date="2019" name="Int. J. Syst. Evol. Microbiol.">
        <title>The Global Catalogue of Microorganisms (GCM) 10K type strain sequencing project: providing services to taxonomists for standard genome sequencing and annotation.</title>
        <authorList>
            <consortium name="The Broad Institute Genomics Platform"/>
            <consortium name="The Broad Institute Genome Sequencing Center for Infectious Disease"/>
            <person name="Wu L."/>
            <person name="Ma J."/>
        </authorList>
    </citation>
    <scope>NUCLEOTIDE SEQUENCE [LARGE SCALE GENOMIC DNA]</scope>
    <source>
        <strain evidence="3">ICMP 19515</strain>
    </source>
</reference>
<evidence type="ECO:0000313" key="3">
    <source>
        <dbReference type="Proteomes" id="UP001595648"/>
    </source>
</evidence>
<proteinExistence type="predicted"/>
<keyword evidence="3" id="KW-1185">Reference proteome</keyword>
<organism evidence="2 3">
    <name type="scientific">Mesorhizobium cantuariense</name>
    <dbReference type="NCBI Taxonomy" id="1300275"/>
    <lineage>
        <taxon>Bacteria</taxon>
        <taxon>Pseudomonadati</taxon>
        <taxon>Pseudomonadota</taxon>
        <taxon>Alphaproteobacteria</taxon>
        <taxon>Hyphomicrobiales</taxon>
        <taxon>Phyllobacteriaceae</taxon>
        <taxon>Mesorhizobium</taxon>
    </lineage>
</organism>
<gene>
    <name evidence="2" type="ORF">ACFOJ9_04315</name>
</gene>
<dbReference type="RefSeq" id="WP_095088717.1">
    <property type="nucleotide sequence ID" value="NZ_JBHRVD010000001.1"/>
</dbReference>
<evidence type="ECO:0000256" key="1">
    <source>
        <dbReference type="SAM" id="MobiDB-lite"/>
    </source>
</evidence>
<dbReference type="Proteomes" id="UP001595648">
    <property type="component" value="Unassembled WGS sequence"/>
</dbReference>
<dbReference type="EMBL" id="JBHRVD010000001">
    <property type="protein sequence ID" value="MFC3321010.1"/>
    <property type="molecule type" value="Genomic_DNA"/>
</dbReference>
<protein>
    <submittedName>
        <fullName evidence="2">Uncharacterized protein</fullName>
    </submittedName>
</protein>
<comment type="caution">
    <text evidence="2">The sequence shown here is derived from an EMBL/GenBank/DDBJ whole genome shotgun (WGS) entry which is preliminary data.</text>
</comment>
<evidence type="ECO:0000313" key="2">
    <source>
        <dbReference type="EMBL" id="MFC3321010.1"/>
    </source>
</evidence>
<accession>A0ABV7MI21</accession>
<name>A0ABV7MI21_9HYPH</name>
<sequence>MTDADRLDLSQTPLRGKNGRLSDTLHPALEPVADDGLGNDLVDPATITIEADNHAEIAFGALQAGLDLTYGAERSSGLFPKRASASLLPRTVKRTPSFALLR</sequence>
<feature type="region of interest" description="Disordered" evidence="1">
    <location>
        <begin position="1"/>
        <end position="25"/>
    </location>
</feature>